<proteinExistence type="predicted"/>
<evidence type="ECO:0000313" key="2">
    <source>
        <dbReference type="Proteomes" id="UP000229498"/>
    </source>
</evidence>
<keyword evidence="2" id="KW-1185">Reference proteome</keyword>
<evidence type="ECO:0008006" key="3">
    <source>
        <dbReference type="Google" id="ProtNLM"/>
    </source>
</evidence>
<protein>
    <recommendedName>
        <fullName evidence="3">Lipoprotein</fullName>
    </recommendedName>
</protein>
<dbReference type="Proteomes" id="UP000229498">
    <property type="component" value="Unassembled WGS sequence"/>
</dbReference>
<dbReference type="AlphaFoldDB" id="A0A2M9FWJ7"/>
<dbReference type="EMBL" id="PHIG01000054">
    <property type="protein sequence ID" value="PJK27809.1"/>
    <property type="molecule type" value="Genomic_DNA"/>
</dbReference>
<accession>A0A2M9FWJ7</accession>
<dbReference type="RefSeq" id="WP_109795634.1">
    <property type="nucleotide sequence ID" value="NZ_PHIG01000054.1"/>
</dbReference>
<dbReference type="PROSITE" id="PS51257">
    <property type="entry name" value="PROKAR_LIPOPROTEIN"/>
    <property type="match status" value="1"/>
</dbReference>
<sequence>MSKTLAIAIIGFALAACEARLFDEPPPITATDYVADVCESAGTDSQSCRDAGQLLALRCFRTIGTVDCYLSENPFATSTSGRFFVTPIDRRQPTPSPG</sequence>
<reference evidence="1 2" key="1">
    <citation type="submission" date="2017-11" db="EMBL/GenBank/DDBJ databases">
        <title>Draft genome sequence of Rhizobiales bacterium SY3-13.</title>
        <authorList>
            <person name="Sun C."/>
        </authorList>
    </citation>
    <scope>NUCLEOTIDE SEQUENCE [LARGE SCALE GENOMIC DNA]</scope>
    <source>
        <strain evidence="1 2">SY3-13</strain>
    </source>
</reference>
<comment type="caution">
    <text evidence="1">The sequence shown here is derived from an EMBL/GenBank/DDBJ whole genome shotgun (WGS) entry which is preliminary data.</text>
</comment>
<gene>
    <name evidence="1" type="ORF">CVT23_20225</name>
</gene>
<evidence type="ECO:0000313" key="1">
    <source>
        <dbReference type="EMBL" id="PJK27809.1"/>
    </source>
</evidence>
<organism evidence="1 2">
    <name type="scientific">Minwuia thermotolerans</name>
    <dbReference type="NCBI Taxonomy" id="2056226"/>
    <lineage>
        <taxon>Bacteria</taxon>
        <taxon>Pseudomonadati</taxon>
        <taxon>Pseudomonadota</taxon>
        <taxon>Alphaproteobacteria</taxon>
        <taxon>Minwuiales</taxon>
        <taxon>Minwuiaceae</taxon>
        <taxon>Minwuia</taxon>
    </lineage>
</organism>
<name>A0A2M9FWJ7_9PROT</name>